<dbReference type="RefSeq" id="WP_369186287.1">
    <property type="nucleotide sequence ID" value="NZ_CP163431.1"/>
</dbReference>
<proteinExistence type="predicted"/>
<organism evidence="2">
    <name type="scientific">Streptomyces sp. R08</name>
    <dbReference type="NCBI Taxonomy" id="3238624"/>
    <lineage>
        <taxon>Bacteria</taxon>
        <taxon>Bacillati</taxon>
        <taxon>Actinomycetota</taxon>
        <taxon>Actinomycetes</taxon>
        <taxon>Kitasatosporales</taxon>
        <taxon>Streptomycetaceae</taxon>
        <taxon>Streptomyces</taxon>
    </lineage>
</organism>
<dbReference type="Gene3D" id="2.50.20.20">
    <property type="match status" value="1"/>
</dbReference>
<name>A0AB39LY44_9ACTN</name>
<evidence type="ECO:0000313" key="2">
    <source>
        <dbReference type="EMBL" id="XDP99011.1"/>
    </source>
</evidence>
<evidence type="ECO:0000256" key="1">
    <source>
        <dbReference type="SAM" id="SignalP"/>
    </source>
</evidence>
<gene>
    <name evidence="2" type="ORF">AB5J58_01860</name>
</gene>
<dbReference type="InterPro" id="IPR029046">
    <property type="entry name" value="LolA/LolB/LppX"/>
</dbReference>
<dbReference type="SUPFAM" id="SSF89392">
    <property type="entry name" value="Prokaryotic lipoproteins and lipoprotein localization factors"/>
    <property type="match status" value="1"/>
</dbReference>
<feature type="chain" id="PRO_5044312286" evidence="1">
    <location>
        <begin position="30"/>
        <end position="284"/>
    </location>
</feature>
<dbReference type="PROSITE" id="PS51257">
    <property type="entry name" value="PROKAR_LIPOPROTEIN"/>
    <property type="match status" value="1"/>
</dbReference>
<keyword evidence="1" id="KW-0732">Signal</keyword>
<sequence>MQPSVRRSTRRRATGAGLAALLLAGGAVGCSKVAADRSPDMAPAAAVAAAAKKTEDITSLRYRMAGEMPGEGTIRAEAAMTTEPQAMSMKMTSSKSGGTVQLRIVGKALYINGGPETAKELGGKSWVKLDMSALGGVGNDLTANATGAAEADRNPAAETAFLTGAKDVKKLGTETVDGVRTTHYVGKVTLADVKAAARSEDKATGERRERSVEQYEKMGVDAITMDMWVDGEKHAKRFRMRGQGDKGPLDMTVTLLDLNQPVTVTAPAAKDTTDLAELMKSAQD</sequence>
<protein>
    <submittedName>
        <fullName evidence="2">DUF1396 domain-containing protein</fullName>
    </submittedName>
</protein>
<dbReference type="AlphaFoldDB" id="A0AB39LY44"/>
<accession>A0AB39LY44</accession>
<feature type="signal peptide" evidence="1">
    <location>
        <begin position="1"/>
        <end position="29"/>
    </location>
</feature>
<reference evidence="2" key="1">
    <citation type="submission" date="2024-07" db="EMBL/GenBank/DDBJ databases">
        <authorList>
            <person name="Yu S.T."/>
        </authorList>
    </citation>
    <scope>NUCLEOTIDE SEQUENCE</scope>
    <source>
        <strain evidence="2">R08</strain>
    </source>
</reference>
<dbReference type="EMBL" id="CP163431">
    <property type="protein sequence ID" value="XDP99011.1"/>
    <property type="molecule type" value="Genomic_DNA"/>
</dbReference>